<keyword evidence="3 7" id="KW-0479">Metal-binding</keyword>
<sequence>MSLPKTYKQAAFKVKGEPLVVEDVPLTLPGPGEILIKVEACGVCYSDMYAQFDGMGGGFPLVPGHEIIGRVAAVGDGVNVDTWKVGSRVGGGWHGGHDGTCTACKKGYFQMCDNAIVNGETKNGGFAEYCLIRAESGVHVPEHVDAAKYAPILCAGVSVFNSVRQLNIPVGETVAVQGLGGLGHLAIQYARRMGYRVVAISRGPDKERWARDLGAHEYVDSSKGDIGDQLKALGGAALAISVATSADAIAPLLKGLGVRGKLLILSVLGAVPVDIGVMLKRGLSVHSWPGGHHLDNEEAIAFTELNGVDCLVEKFPLAKAQEAYEAMLTGKVRFRAVLVME</sequence>
<accession>A0AA39ZQS8</accession>
<gene>
    <name evidence="9" type="ORF">B0T26DRAFT_660132</name>
</gene>
<dbReference type="InterPro" id="IPR020843">
    <property type="entry name" value="ER"/>
</dbReference>
<evidence type="ECO:0000256" key="3">
    <source>
        <dbReference type="ARBA" id="ARBA00022723"/>
    </source>
</evidence>
<evidence type="ECO:0000256" key="5">
    <source>
        <dbReference type="ARBA" id="ARBA00023002"/>
    </source>
</evidence>
<dbReference type="InterPro" id="IPR013149">
    <property type="entry name" value="ADH-like_C"/>
</dbReference>
<comment type="cofactor">
    <cofactor evidence="1 7">
        <name>Zn(2+)</name>
        <dbReference type="ChEBI" id="CHEBI:29105"/>
    </cofactor>
</comment>
<dbReference type="PROSITE" id="PS00059">
    <property type="entry name" value="ADH_ZINC"/>
    <property type="match status" value="1"/>
</dbReference>
<reference evidence="9" key="1">
    <citation type="submission" date="2023-06" db="EMBL/GenBank/DDBJ databases">
        <title>Genome-scale phylogeny and comparative genomics of the fungal order Sordariales.</title>
        <authorList>
            <consortium name="Lawrence Berkeley National Laboratory"/>
            <person name="Hensen N."/>
            <person name="Bonometti L."/>
            <person name="Westerberg I."/>
            <person name="Brannstrom I.O."/>
            <person name="Guillou S."/>
            <person name="Cros-Aarteil S."/>
            <person name="Calhoun S."/>
            <person name="Haridas S."/>
            <person name="Kuo A."/>
            <person name="Mondo S."/>
            <person name="Pangilinan J."/>
            <person name="Riley R."/>
            <person name="LaButti K."/>
            <person name="Andreopoulos B."/>
            <person name="Lipzen A."/>
            <person name="Chen C."/>
            <person name="Yanf M."/>
            <person name="Daum C."/>
            <person name="Ng V."/>
            <person name="Clum A."/>
            <person name="Steindorff A."/>
            <person name="Ohm R."/>
            <person name="Martin F."/>
            <person name="Silar P."/>
            <person name="Natvig D."/>
            <person name="Lalanne C."/>
            <person name="Gautier V."/>
            <person name="Ament-velasquez S.L."/>
            <person name="Kruys A."/>
            <person name="Hutchinson M.I."/>
            <person name="Powell A.J."/>
            <person name="Barry K."/>
            <person name="Miller A.N."/>
            <person name="Grigoriev I.V."/>
            <person name="Debuchy R."/>
            <person name="Gladieux P."/>
            <person name="Thoren M.H."/>
            <person name="Johannesson H."/>
        </authorList>
    </citation>
    <scope>NUCLEOTIDE SEQUENCE</scope>
    <source>
        <strain evidence="9">SMH2392-1A</strain>
    </source>
</reference>
<comment type="similarity">
    <text evidence="2 7">Belongs to the zinc-containing alcohol dehydrogenase family.</text>
</comment>
<dbReference type="InterPro" id="IPR036291">
    <property type="entry name" value="NAD(P)-bd_dom_sf"/>
</dbReference>
<protein>
    <submittedName>
        <fullName evidence="9">Zinc-binding dehydrogenase</fullName>
    </submittedName>
</protein>
<evidence type="ECO:0000256" key="6">
    <source>
        <dbReference type="ARBA" id="ARBA00023027"/>
    </source>
</evidence>
<organism evidence="9 10">
    <name type="scientific">Lasiosphaeria miniovina</name>
    <dbReference type="NCBI Taxonomy" id="1954250"/>
    <lineage>
        <taxon>Eukaryota</taxon>
        <taxon>Fungi</taxon>
        <taxon>Dikarya</taxon>
        <taxon>Ascomycota</taxon>
        <taxon>Pezizomycotina</taxon>
        <taxon>Sordariomycetes</taxon>
        <taxon>Sordariomycetidae</taxon>
        <taxon>Sordariales</taxon>
        <taxon>Lasiosphaeriaceae</taxon>
        <taxon>Lasiosphaeria</taxon>
    </lineage>
</organism>
<dbReference type="PANTHER" id="PTHR42940">
    <property type="entry name" value="ALCOHOL DEHYDROGENASE 1-RELATED"/>
    <property type="match status" value="1"/>
</dbReference>
<dbReference type="InterPro" id="IPR013154">
    <property type="entry name" value="ADH-like_N"/>
</dbReference>
<dbReference type="SUPFAM" id="SSF50129">
    <property type="entry name" value="GroES-like"/>
    <property type="match status" value="1"/>
</dbReference>
<name>A0AA39ZQS8_9PEZI</name>
<dbReference type="GO" id="GO:0005737">
    <property type="term" value="C:cytoplasm"/>
    <property type="evidence" value="ECO:0007669"/>
    <property type="project" value="TreeGrafter"/>
</dbReference>
<evidence type="ECO:0000256" key="4">
    <source>
        <dbReference type="ARBA" id="ARBA00022833"/>
    </source>
</evidence>
<dbReference type="GO" id="GO:0004022">
    <property type="term" value="F:alcohol dehydrogenase (NAD+) activity"/>
    <property type="evidence" value="ECO:0007669"/>
    <property type="project" value="TreeGrafter"/>
</dbReference>
<dbReference type="Pfam" id="PF00107">
    <property type="entry name" value="ADH_zinc_N"/>
    <property type="match status" value="1"/>
</dbReference>
<proteinExistence type="inferred from homology"/>
<dbReference type="SUPFAM" id="SSF51735">
    <property type="entry name" value="NAD(P)-binding Rossmann-fold domains"/>
    <property type="match status" value="1"/>
</dbReference>
<feature type="domain" description="Enoyl reductase (ER)" evidence="8">
    <location>
        <begin position="16"/>
        <end position="338"/>
    </location>
</feature>
<dbReference type="AlphaFoldDB" id="A0AA39ZQS8"/>
<dbReference type="FunFam" id="3.40.50.720:FF:000039">
    <property type="entry name" value="Alcohol dehydrogenase AdhP"/>
    <property type="match status" value="1"/>
</dbReference>
<evidence type="ECO:0000256" key="2">
    <source>
        <dbReference type="ARBA" id="ARBA00008072"/>
    </source>
</evidence>
<dbReference type="PANTHER" id="PTHR42940:SF7">
    <property type="entry name" value="ALCOHOL DEHYDROGENASE-LIKE N-TERMINAL DOMAIN-CONTAINING PROTEIN"/>
    <property type="match status" value="1"/>
</dbReference>
<keyword evidence="10" id="KW-1185">Reference proteome</keyword>
<dbReference type="Pfam" id="PF08240">
    <property type="entry name" value="ADH_N"/>
    <property type="match status" value="1"/>
</dbReference>
<dbReference type="EMBL" id="JAUIRO010000009">
    <property type="protein sequence ID" value="KAK0701969.1"/>
    <property type="molecule type" value="Genomic_DNA"/>
</dbReference>
<evidence type="ECO:0000259" key="8">
    <source>
        <dbReference type="SMART" id="SM00829"/>
    </source>
</evidence>
<dbReference type="Gene3D" id="3.90.180.10">
    <property type="entry name" value="Medium-chain alcohol dehydrogenases, catalytic domain"/>
    <property type="match status" value="1"/>
</dbReference>
<dbReference type="GO" id="GO:0008270">
    <property type="term" value="F:zinc ion binding"/>
    <property type="evidence" value="ECO:0007669"/>
    <property type="project" value="InterPro"/>
</dbReference>
<dbReference type="Proteomes" id="UP001172101">
    <property type="component" value="Unassembled WGS sequence"/>
</dbReference>
<keyword evidence="5" id="KW-0560">Oxidoreductase</keyword>
<keyword evidence="6" id="KW-0520">NAD</keyword>
<evidence type="ECO:0000313" key="9">
    <source>
        <dbReference type="EMBL" id="KAK0701969.1"/>
    </source>
</evidence>
<dbReference type="RefSeq" id="XP_060289633.1">
    <property type="nucleotide sequence ID" value="XM_060439004.1"/>
</dbReference>
<dbReference type="Gene3D" id="3.40.50.720">
    <property type="entry name" value="NAD(P)-binding Rossmann-like Domain"/>
    <property type="match status" value="1"/>
</dbReference>
<evidence type="ECO:0000313" key="10">
    <source>
        <dbReference type="Proteomes" id="UP001172101"/>
    </source>
</evidence>
<comment type="caution">
    <text evidence="9">The sequence shown here is derived from an EMBL/GenBank/DDBJ whole genome shotgun (WGS) entry which is preliminary data.</text>
</comment>
<dbReference type="InterPro" id="IPR002328">
    <property type="entry name" value="ADH_Zn_CS"/>
</dbReference>
<evidence type="ECO:0000256" key="1">
    <source>
        <dbReference type="ARBA" id="ARBA00001947"/>
    </source>
</evidence>
<evidence type="ECO:0000256" key="7">
    <source>
        <dbReference type="RuleBase" id="RU361277"/>
    </source>
</evidence>
<dbReference type="GeneID" id="85322274"/>
<keyword evidence="4 7" id="KW-0862">Zinc</keyword>
<dbReference type="InterPro" id="IPR011032">
    <property type="entry name" value="GroES-like_sf"/>
</dbReference>
<dbReference type="SMART" id="SM00829">
    <property type="entry name" value="PKS_ER"/>
    <property type="match status" value="1"/>
</dbReference>